<feature type="chain" id="PRO_5021922670" evidence="1">
    <location>
        <begin position="31"/>
        <end position="513"/>
    </location>
</feature>
<dbReference type="RefSeq" id="WP_158642595.1">
    <property type="nucleotide sequence ID" value="NZ_BAAAFY010000001.1"/>
</dbReference>
<dbReference type="GO" id="GO:0007165">
    <property type="term" value="P:signal transduction"/>
    <property type="evidence" value="ECO:0007669"/>
    <property type="project" value="TreeGrafter"/>
</dbReference>
<evidence type="ECO:0000256" key="1">
    <source>
        <dbReference type="SAM" id="SignalP"/>
    </source>
</evidence>
<keyword evidence="4" id="KW-1185">Reference proteome</keyword>
<dbReference type="Gene3D" id="2.30.42.10">
    <property type="match status" value="1"/>
</dbReference>
<dbReference type="CDD" id="cd07561">
    <property type="entry name" value="Peptidase_S41_CPP_like"/>
    <property type="match status" value="1"/>
</dbReference>
<dbReference type="GO" id="GO:0030288">
    <property type="term" value="C:outer membrane-bounded periplasmic space"/>
    <property type="evidence" value="ECO:0007669"/>
    <property type="project" value="TreeGrafter"/>
</dbReference>
<organism evidence="3 4">
    <name type="scientific">Chitinophaga japonensis</name>
    <name type="common">Flexibacter japonensis</name>
    <dbReference type="NCBI Taxonomy" id="104662"/>
    <lineage>
        <taxon>Bacteria</taxon>
        <taxon>Pseudomonadati</taxon>
        <taxon>Bacteroidota</taxon>
        <taxon>Chitinophagia</taxon>
        <taxon>Chitinophagales</taxon>
        <taxon>Chitinophagaceae</taxon>
        <taxon>Chitinophaga</taxon>
    </lineage>
</organism>
<evidence type="ECO:0000313" key="4">
    <source>
        <dbReference type="Proteomes" id="UP000316778"/>
    </source>
</evidence>
<dbReference type="Gene3D" id="3.90.226.10">
    <property type="entry name" value="2-enoyl-CoA Hydratase, Chain A, domain 1"/>
    <property type="match status" value="1"/>
</dbReference>
<dbReference type="Gene3D" id="3.30.750.170">
    <property type="match status" value="1"/>
</dbReference>
<dbReference type="OrthoDB" id="7168509at2"/>
<gene>
    <name evidence="3" type="ORF">LX66_2027</name>
</gene>
<dbReference type="PROSITE" id="PS51257">
    <property type="entry name" value="PROKAR_LIPOPROTEIN"/>
    <property type="match status" value="1"/>
</dbReference>
<evidence type="ECO:0000313" key="3">
    <source>
        <dbReference type="EMBL" id="TWI87953.1"/>
    </source>
</evidence>
<keyword evidence="1" id="KW-0732">Signal</keyword>
<dbReference type="PANTHER" id="PTHR32060:SF30">
    <property type="entry name" value="CARBOXY-TERMINAL PROCESSING PROTEASE CTPA"/>
    <property type="match status" value="1"/>
</dbReference>
<protein>
    <submittedName>
        <fullName evidence="3">Peptidase S41-like protein</fullName>
    </submittedName>
</protein>
<dbReference type="GO" id="GO:0004175">
    <property type="term" value="F:endopeptidase activity"/>
    <property type="evidence" value="ECO:0007669"/>
    <property type="project" value="TreeGrafter"/>
</dbReference>
<evidence type="ECO:0000259" key="2">
    <source>
        <dbReference type="SMART" id="SM00245"/>
    </source>
</evidence>
<dbReference type="Pfam" id="PF03572">
    <property type="entry name" value="Peptidase_S41"/>
    <property type="match status" value="1"/>
</dbReference>
<feature type="domain" description="Tail specific protease" evidence="2">
    <location>
        <begin position="225"/>
        <end position="450"/>
    </location>
</feature>
<dbReference type="SUPFAM" id="SSF52096">
    <property type="entry name" value="ClpP/crotonase"/>
    <property type="match status" value="1"/>
</dbReference>
<dbReference type="SMART" id="SM00245">
    <property type="entry name" value="TSPc"/>
    <property type="match status" value="1"/>
</dbReference>
<dbReference type="AlphaFoldDB" id="A0A562T3I6"/>
<dbReference type="InterPro" id="IPR036034">
    <property type="entry name" value="PDZ_sf"/>
</dbReference>
<dbReference type="EMBL" id="VLLG01000003">
    <property type="protein sequence ID" value="TWI87953.1"/>
    <property type="molecule type" value="Genomic_DNA"/>
</dbReference>
<dbReference type="InterPro" id="IPR029045">
    <property type="entry name" value="ClpP/crotonase-like_dom_sf"/>
</dbReference>
<comment type="caution">
    <text evidence="3">The sequence shown here is derived from an EMBL/GenBank/DDBJ whole genome shotgun (WGS) entry which is preliminary data.</text>
</comment>
<feature type="signal peptide" evidence="1">
    <location>
        <begin position="1"/>
        <end position="30"/>
    </location>
</feature>
<accession>A0A562T3I6</accession>
<proteinExistence type="predicted"/>
<dbReference type="GO" id="GO:0008236">
    <property type="term" value="F:serine-type peptidase activity"/>
    <property type="evidence" value="ECO:0007669"/>
    <property type="project" value="InterPro"/>
</dbReference>
<name>A0A562T3I6_CHIJA</name>
<dbReference type="PANTHER" id="PTHR32060">
    <property type="entry name" value="TAIL-SPECIFIC PROTEASE"/>
    <property type="match status" value="1"/>
</dbReference>
<dbReference type="GO" id="GO:0006508">
    <property type="term" value="P:proteolysis"/>
    <property type="evidence" value="ECO:0007669"/>
    <property type="project" value="InterPro"/>
</dbReference>
<dbReference type="InterPro" id="IPR005151">
    <property type="entry name" value="Tail-specific_protease"/>
</dbReference>
<reference evidence="3 4" key="1">
    <citation type="journal article" date="2013" name="Stand. Genomic Sci.">
        <title>Genomic Encyclopedia of Type Strains, Phase I: The one thousand microbial genomes (KMG-I) project.</title>
        <authorList>
            <person name="Kyrpides N.C."/>
            <person name="Woyke T."/>
            <person name="Eisen J.A."/>
            <person name="Garrity G."/>
            <person name="Lilburn T.G."/>
            <person name="Beck B.J."/>
            <person name="Whitman W.B."/>
            <person name="Hugenholtz P."/>
            <person name="Klenk H.P."/>
        </authorList>
    </citation>
    <scope>NUCLEOTIDE SEQUENCE [LARGE SCALE GENOMIC DNA]</scope>
    <source>
        <strain evidence="3 4">DSM 13484</strain>
    </source>
</reference>
<dbReference type="Proteomes" id="UP000316778">
    <property type="component" value="Unassembled WGS sequence"/>
</dbReference>
<sequence>MKQDFLRKGIPMIVVSLLCSSIFFSCKKDAQDDGNNNNNGGGGNTTAKTDEDSLKYLMYRLMQVTYADGGRNADAGLPTYYWYGQVPALDPFSSTYSTAENLLSTMMTFPEENGTRLDRYSFLDRTGSLANKLQNGVIEKTSGTTGSFGLEVTYALDQDNNTHLMVLYTDKNSPAGQQGVQRGWEITAINGDDNVAYDGESGANTTKVTNAVYSSASTTFTFKKTDNTTATLTLDAGSYNVNPILFDTVYNVGGKQVGYFAFYTFSSITNSDGGATATKQLLDQLFGKFKSAGIRELIVDLRYNTGGAVSTAQYLCNAIAPSSAQGKIMYYYTYNDKLTQNLAATGLPASISFGTTGGLQLDHVFFVTGNQTASASELTLNNLKPYMSVKLVGNTTYGKPVGFFSYTISTYDAAGTEKYLADLYAINFETKNAQQVGGYYTGIDPDETANDYVNIPWGNSSDENLSKIFSYIQTGNFRQAATEQRMASNPALRLNQPLSIPSGQFNGMVDYRK</sequence>